<organism evidence="3 4">
    <name type="scientific">Fusarium solani</name>
    <name type="common">Filamentous fungus</name>
    <dbReference type="NCBI Taxonomy" id="169388"/>
    <lineage>
        <taxon>Eukaryota</taxon>
        <taxon>Fungi</taxon>
        <taxon>Dikarya</taxon>
        <taxon>Ascomycota</taxon>
        <taxon>Pezizomycotina</taxon>
        <taxon>Sordariomycetes</taxon>
        <taxon>Hypocreomycetidae</taxon>
        <taxon>Hypocreales</taxon>
        <taxon>Nectriaceae</taxon>
        <taxon>Fusarium</taxon>
        <taxon>Fusarium solani species complex</taxon>
    </lineage>
</organism>
<evidence type="ECO:0000256" key="1">
    <source>
        <dbReference type="SAM" id="MobiDB-lite"/>
    </source>
</evidence>
<dbReference type="Proteomes" id="UP000736672">
    <property type="component" value="Unassembled WGS sequence"/>
</dbReference>
<sequence length="531" mass="61182">MSSQLASLAPRPGVEKPAVGKIDLPIHHSDKEWDAVYVHIERLYVHERRKLRHVMETMETEYNFKATLQMYKKRFTKWGFSKNKPRASAKKSQSRDPVVTHSQVIKAVPKGTVQVTLPACLKLGASDLANLEFLASIQNWGSSFFDSPEGHGYPPPPSPPASPTEMVSARRYDPESLSFAFRIIVELLKRGKGELAGRLTRKAFLQIEAMLQVEGPLFIWNILEILYYMALYGQTQLFGILLLHLNNLARDRFEPGHPLMQMLHGLRMLLQGWHKDSLPPQAAVLHQAWSLNANTIFNNFDTRLLILYYRLVWDSEMVRLPQNKLEDADRWFALLENKVPLDYAFAEDMIARIHPDLLASDGYGREPPKEYEMLKHTSVSAIQHRSTMAFPETKMKIRLLSGMLKCRVLEKKNTLTPLSDIEAEPEPSMPQQYPPQLPRFHARIIAYVMKVLVDIDLEMGFDPTIATDRMRSIVAMREYGQSRIGPQTIHELWRLEDLLRREGHKEEAAQIRQDSYKRLEEYVDDVPVHEV</sequence>
<name>A0A9P9GV72_FUSSL</name>
<reference evidence="3" key="1">
    <citation type="journal article" date="2021" name="Nat. Commun.">
        <title>Genetic determinants of endophytism in the Arabidopsis root mycobiome.</title>
        <authorList>
            <person name="Mesny F."/>
            <person name="Miyauchi S."/>
            <person name="Thiergart T."/>
            <person name="Pickel B."/>
            <person name="Atanasova L."/>
            <person name="Karlsson M."/>
            <person name="Huettel B."/>
            <person name="Barry K.W."/>
            <person name="Haridas S."/>
            <person name="Chen C."/>
            <person name="Bauer D."/>
            <person name="Andreopoulos W."/>
            <person name="Pangilinan J."/>
            <person name="LaButti K."/>
            <person name="Riley R."/>
            <person name="Lipzen A."/>
            <person name="Clum A."/>
            <person name="Drula E."/>
            <person name="Henrissat B."/>
            <person name="Kohler A."/>
            <person name="Grigoriev I.V."/>
            <person name="Martin F.M."/>
            <person name="Hacquard S."/>
        </authorList>
    </citation>
    <scope>NUCLEOTIDE SEQUENCE</scope>
    <source>
        <strain evidence="3">FSSC 5 MPI-SDFR-AT-0091</strain>
    </source>
</reference>
<evidence type="ECO:0000313" key="4">
    <source>
        <dbReference type="Proteomes" id="UP000736672"/>
    </source>
</evidence>
<proteinExistence type="predicted"/>
<dbReference type="OrthoDB" id="194358at2759"/>
<protein>
    <recommendedName>
        <fullName evidence="2">Clr5 domain-containing protein</fullName>
    </recommendedName>
</protein>
<dbReference type="Pfam" id="PF14420">
    <property type="entry name" value="Clr5"/>
    <property type="match status" value="1"/>
</dbReference>
<evidence type="ECO:0000313" key="3">
    <source>
        <dbReference type="EMBL" id="KAH7244747.1"/>
    </source>
</evidence>
<dbReference type="InterPro" id="IPR025676">
    <property type="entry name" value="Clr5_dom"/>
</dbReference>
<accession>A0A9P9GV72</accession>
<dbReference type="PANTHER" id="PTHR38788">
    <property type="entry name" value="CLR5 DOMAIN-CONTAINING PROTEIN"/>
    <property type="match status" value="1"/>
</dbReference>
<comment type="caution">
    <text evidence="3">The sequence shown here is derived from an EMBL/GenBank/DDBJ whole genome shotgun (WGS) entry which is preliminary data.</text>
</comment>
<dbReference type="PANTHER" id="PTHR38788:SF3">
    <property type="entry name" value="CLR5 DOMAIN-CONTAINING PROTEIN"/>
    <property type="match status" value="1"/>
</dbReference>
<keyword evidence="4" id="KW-1185">Reference proteome</keyword>
<feature type="compositionally biased region" description="Pro residues" evidence="1">
    <location>
        <begin position="153"/>
        <end position="162"/>
    </location>
</feature>
<feature type="domain" description="Clr5" evidence="2">
    <location>
        <begin position="29"/>
        <end position="82"/>
    </location>
</feature>
<evidence type="ECO:0000259" key="2">
    <source>
        <dbReference type="Pfam" id="PF14420"/>
    </source>
</evidence>
<dbReference type="EMBL" id="JAGTJS010000017">
    <property type="protein sequence ID" value="KAH7244747.1"/>
    <property type="molecule type" value="Genomic_DNA"/>
</dbReference>
<dbReference type="AlphaFoldDB" id="A0A9P9GV72"/>
<gene>
    <name evidence="3" type="ORF">B0J15DRAFT_87322</name>
</gene>
<feature type="region of interest" description="Disordered" evidence="1">
    <location>
        <begin position="148"/>
        <end position="167"/>
    </location>
</feature>